<name>A0A0L8GM97_OCTBM</name>
<evidence type="ECO:0000313" key="1">
    <source>
        <dbReference type="EMBL" id="KOF77710.1"/>
    </source>
</evidence>
<proteinExistence type="predicted"/>
<dbReference type="EMBL" id="KQ421338">
    <property type="protein sequence ID" value="KOF77710.1"/>
    <property type="molecule type" value="Genomic_DNA"/>
</dbReference>
<gene>
    <name evidence="1" type="ORF">OCBIM_22031752mg</name>
</gene>
<sequence>MVYLALYTLKTEINHQVIIMELQQQRNQMVRQFRKKKKAWRFTSIDIAKFRIFSYKYLSLEVLVFVKTFTTKTDTNIDIVMKLRKLLILRRFYYV</sequence>
<protein>
    <submittedName>
        <fullName evidence="1">Uncharacterized protein</fullName>
    </submittedName>
</protein>
<dbReference type="AlphaFoldDB" id="A0A0L8GM97"/>
<reference evidence="1" key="1">
    <citation type="submission" date="2015-07" db="EMBL/GenBank/DDBJ databases">
        <title>MeaNS - Measles Nucleotide Surveillance Program.</title>
        <authorList>
            <person name="Tran T."/>
            <person name="Druce J."/>
        </authorList>
    </citation>
    <scope>NUCLEOTIDE SEQUENCE</scope>
    <source>
        <strain evidence="1">UCB-OBI-ISO-001</strain>
        <tissue evidence="1">Gonad</tissue>
    </source>
</reference>
<organism evidence="1">
    <name type="scientific">Octopus bimaculoides</name>
    <name type="common">California two-spotted octopus</name>
    <dbReference type="NCBI Taxonomy" id="37653"/>
    <lineage>
        <taxon>Eukaryota</taxon>
        <taxon>Metazoa</taxon>
        <taxon>Spiralia</taxon>
        <taxon>Lophotrochozoa</taxon>
        <taxon>Mollusca</taxon>
        <taxon>Cephalopoda</taxon>
        <taxon>Coleoidea</taxon>
        <taxon>Octopodiformes</taxon>
        <taxon>Octopoda</taxon>
        <taxon>Incirrata</taxon>
        <taxon>Octopodidae</taxon>
        <taxon>Octopus</taxon>
    </lineage>
</organism>
<accession>A0A0L8GM97</accession>